<accession>A0A0D6B5T7</accession>
<dbReference type="EMBL" id="AP014800">
    <property type="protein sequence ID" value="BAQ70421.1"/>
    <property type="molecule type" value="Genomic_DNA"/>
</dbReference>
<feature type="domain" description="Integrase catalytic" evidence="1">
    <location>
        <begin position="108"/>
        <end position="269"/>
    </location>
</feature>
<proteinExistence type="predicted"/>
<dbReference type="InterPro" id="IPR012337">
    <property type="entry name" value="RNaseH-like_sf"/>
</dbReference>
<dbReference type="PANTHER" id="PTHR47515:SF1">
    <property type="entry name" value="BLR2054 PROTEIN"/>
    <property type="match status" value="1"/>
</dbReference>
<dbReference type="InterPro" id="IPR025948">
    <property type="entry name" value="HTH-like_dom"/>
</dbReference>
<organism evidence="3 4">
    <name type="scientific">Rhodovulum sulfidophilum</name>
    <name type="common">Rhodobacter sulfidophilus</name>
    <dbReference type="NCBI Taxonomy" id="35806"/>
    <lineage>
        <taxon>Bacteria</taxon>
        <taxon>Pseudomonadati</taxon>
        <taxon>Pseudomonadota</taxon>
        <taxon>Alphaproteobacteria</taxon>
        <taxon>Rhodobacterales</taxon>
        <taxon>Paracoccaceae</taxon>
        <taxon>Rhodovulum</taxon>
    </lineage>
</organism>
<evidence type="ECO:0000259" key="1">
    <source>
        <dbReference type="PROSITE" id="PS50994"/>
    </source>
</evidence>
<dbReference type="InterPro" id="IPR036397">
    <property type="entry name" value="RNaseH_sf"/>
</dbReference>
<evidence type="ECO:0000313" key="3">
    <source>
        <dbReference type="EMBL" id="BAQ70421.1"/>
    </source>
</evidence>
<dbReference type="GO" id="GO:0003676">
    <property type="term" value="F:nucleic acid binding"/>
    <property type="evidence" value="ECO:0007669"/>
    <property type="project" value="InterPro"/>
</dbReference>
<evidence type="ECO:0000313" key="2">
    <source>
        <dbReference type="EMBL" id="BAQ68816.1"/>
    </source>
</evidence>
<name>A0A0D6B5T7_RHOSU</name>
<dbReference type="InterPro" id="IPR048020">
    <property type="entry name" value="Transpos_IS3"/>
</dbReference>
<dbReference type="KEGG" id="rsu:NHU_03281"/>
<dbReference type="Pfam" id="PF13683">
    <property type="entry name" value="rve_3"/>
    <property type="match status" value="1"/>
</dbReference>
<dbReference type="Pfam" id="PF13276">
    <property type="entry name" value="HTH_21"/>
    <property type="match status" value="1"/>
</dbReference>
<dbReference type="KEGG" id="rsu:NHU_01660"/>
<dbReference type="Proteomes" id="UP000064912">
    <property type="component" value="Chromosome"/>
</dbReference>
<dbReference type="NCBIfam" id="NF033516">
    <property type="entry name" value="transpos_IS3"/>
    <property type="match status" value="1"/>
</dbReference>
<dbReference type="EMBL" id="AP014800">
    <property type="protein sequence ID" value="BAQ68816.1"/>
    <property type="molecule type" value="Genomic_DNA"/>
</dbReference>
<dbReference type="SUPFAM" id="SSF53098">
    <property type="entry name" value="Ribonuclease H-like"/>
    <property type="match status" value="1"/>
</dbReference>
<dbReference type="AlphaFoldDB" id="A0A0D6B5T7"/>
<sequence length="316" mass="36133">MAKRKAVGFLITEMGISERRACRIVGLARSVQQYRPVPKDDAAVVKRMKALASENRRYGYLRLHAMLRREGLVVNHKRTYRLYTDQGLQVRTRKRRKLPRRDRVAPQVPERPMQRWSMDFVGDQLADCRRFRVLNIVDDHSRFCPGQIVDVSIPGARVARFLDDLALRFGLPEEIVLDNGPEGTSKAMFDWSERTGVRLRFIEPGKPVQNAFVESFNGKFRDECLNLHWFRSLRHAREEIGRWRHHYNTARPHSALGYLSPTEFLGVVAQLKFGDEFALSHLSSGDGFDLGPAEGREGVHDCDADVNFGGLAFGVS</sequence>
<dbReference type="InterPro" id="IPR001584">
    <property type="entry name" value="Integrase_cat-core"/>
</dbReference>
<dbReference type="Gene3D" id="3.30.420.10">
    <property type="entry name" value="Ribonuclease H-like superfamily/Ribonuclease H"/>
    <property type="match status" value="1"/>
</dbReference>
<protein>
    <submittedName>
        <fullName evidence="3">ISDet2, transposase orfB</fullName>
    </submittedName>
</protein>
<dbReference type="GO" id="GO:0015074">
    <property type="term" value="P:DNA integration"/>
    <property type="evidence" value="ECO:0007669"/>
    <property type="project" value="InterPro"/>
</dbReference>
<reference evidence="3 4" key="1">
    <citation type="submission" date="2015-02" db="EMBL/GenBank/DDBJ databases">
        <title>Genome sequene of Rhodovulum sulfidophilum DSM 2351.</title>
        <authorList>
            <person name="Nagao N."/>
        </authorList>
    </citation>
    <scope>NUCLEOTIDE SEQUENCE [LARGE SCALE GENOMIC DNA]</scope>
    <source>
        <strain evidence="3 4">DSM 2351</strain>
    </source>
</reference>
<evidence type="ECO:0000313" key="4">
    <source>
        <dbReference type="Proteomes" id="UP000064912"/>
    </source>
</evidence>
<dbReference type="PANTHER" id="PTHR47515">
    <property type="entry name" value="LOW CALCIUM RESPONSE LOCUS PROTEIN T"/>
    <property type="match status" value="1"/>
</dbReference>
<gene>
    <name evidence="2" type="ORF">NHU_01660</name>
    <name evidence="3" type="ORF">NHU_03281</name>
</gene>
<dbReference type="PROSITE" id="PS50994">
    <property type="entry name" value="INTEGRASE"/>
    <property type="match status" value="1"/>
</dbReference>